<reference evidence="1 2" key="1">
    <citation type="journal article" date="2016" name="Nat. Commun.">
        <title>Extremotolerant tardigrade genome and improved radiotolerance of human cultured cells by tardigrade-unique protein.</title>
        <authorList>
            <person name="Hashimoto T."/>
            <person name="Horikawa D.D."/>
            <person name="Saito Y."/>
            <person name="Kuwahara H."/>
            <person name="Kozuka-Hata H."/>
            <person name="Shin-I T."/>
            <person name="Minakuchi Y."/>
            <person name="Ohishi K."/>
            <person name="Motoyama A."/>
            <person name="Aizu T."/>
            <person name="Enomoto A."/>
            <person name="Kondo K."/>
            <person name="Tanaka S."/>
            <person name="Hara Y."/>
            <person name="Koshikawa S."/>
            <person name="Sagara H."/>
            <person name="Miura T."/>
            <person name="Yokobori S."/>
            <person name="Miyagawa K."/>
            <person name="Suzuki Y."/>
            <person name="Kubo T."/>
            <person name="Oyama M."/>
            <person name="Kohara Y."/>
            <person name="Fujiyama A."/>
            <person name="Arakawa K."/>
            <person name="Katayama T."/>
            <person name="Toyoda A."/>
            <person name="Kunieda T."/>
        </authorList>
    </citation>
    <scope>NUCLEOTIDE SEQUENCE [LARGE SCALE GENOMIC DNA]</scope>
    <source>
        <strain evidence="1 2">YOKOZUNA-1</strain>
    </source>
</reference>
<organism evidence="1 2">
    <name type="scientific">Ramazzottius varieornatus</name>
    <name type="common">Water bear</name>
    <name type="synonym">Tardigrade</name>
    <dbReference type="NCBI Taxonomy" id="947166"/>
    <lineage>
        <taxon>Eukaryota</taxon>
        <taxon>Metazoa</taxon>
        <taxon>Ecdysozoa</taxon>
        <taxon>Tardigrada</taxon>
        <taxon>Eutardigrada</taxon>
        <taxon>Parachela</taxon>
        <taxon>Hypsibioidea</taxon>
        <taxon>Ramazzottiidae</taxon>
        <taxon>Ramazzottius</taxon>
    </lineage>
</organism>
<keyword evidence="2" id="KW-1185">Reference proteome</keyword>
<accession>A0A1D1VFT4</accession>
<proteinExistence type="predicted"/>
<sequence>MVPTNNLERQIEMMWNYEPISELEVEALCAKVRRKGMYRRSTHMLPSTEIYTENNTDLKELPEMGGESGDVPETNYLFIRDFFDTTGNTWFCE</sequence>
<gene>
    <name evidence="1" type="primary">RvY_11334-1</name>
    <name evidence="1" type="synonym">RvY_11334.1</name>
    <name evidence="1" type="ORF">RvY_11334</name>
</gene>
<dbReference type="AlphaFoldDB" id="A0A1D1VFT4"/>
<evidence type="ECO:0000313" key="2">
    <source>
        <dbReference type="Proteomes" id="UP000186922"/>
    </source>
</evidence>
<dbReference type="Proteomes" id="UP000186922">
    <property type="component" value="Unassembled WGS sequence"/>
</dbReference>
<evidence type="ECO:0000313" key="1">
    <source>
        <dbReference type="EMBL" id="GAV00495.1"/>
    </source>
</evidence>
<protein>
    <submittedName>
        <fullName evidence="1">Uncharacterized protein</fullName>
    </submittedName>
</protein>
<comment type="caution">
    <text evidence="1">The sequence shown here is derived from an EMBL/GenBank/DDBJ whole genome shotgun (WGS) entry which is preliminary data.</text>
</comment>
<name>A0A1D1VFT4_RAMVA</name>
<dbReference type="STRING" id="947166.A0A1D1VFT4"/>
<dbReference type="EMBL" id="BDGG01000006">
    <property type="protein sequence ID" value="GAV00495.1"/>
    <property type="molecule type" value="Genomic_DNA"/>
</dbReference>